<comment type="subcellular location">
    <subcellularLocation>
        <location evidence="2">Mitochondrion</location>
    </subcellularLocation>
</comment>
<reference evidence="7 8" key="1">
    <citation type="submission" date="2021-11" db="EMBL/GenBank/DDBJ databases">
        <title>Black yeast isolated from Biological Soil Crust.</title>
        <authorList>
            <person name="Kurbessoian T."/>
        </authorList>
    </citation>
    <scope>NUCLEOTIDE SEQUENCE [LARGE SCALE GENOMIC DNA]</scope>
    <source>
        <strain evidence="7 8">CCFEE 5522</strain>
    </source>
</reference>
<proteinExistence type="inferred from homology"/>
<evidence type="ECO:0000256" key="1">
    <source>
        <dbReference type="ARBA" id="ARBA00003548"/>
    </source>
</evidence>
<evidence type="ECO:0000256" key="6">
    <source>
        <dbReference type="SAM" id="MobiDB-lite"/>
    </source>
</evidence>
<dbReference type="PANTHER" id="PTHR13475">
    <property type="entry name" value="NEUGRIN"/>
    <property type="match status" value="1"/>
</dbReference>
<evidence type="ECO:0000256" key="2">
    <source>
        <dbReference type="ARBA" id="ARBA00004173"/>
    </source>
</evidence>
<dbReference type="Pfam" id="PF06413">
    <property type="entry name" value="Neugrin"/>
    <property type="match status" value="1"/>
</dbReference>
<comment type="function">
    <text evidence="1">Required for respiratory activity and maintenance and expression of the mitochondrial genome.</text>
</comment>
<name>A0AAV9JR39_9PEZI</name>
<feature type="compositionally biased region" description="Basic and acidic residues" evidence="6">
    <location>
        <begin position="336"/>
        <end position="352"/>
    </location>
</feature>
<sequence length="420" mass="46898">MWRALEALVSDLTRPSLRQQRAQRFFYQCRGFGTWPPVQQPETATAIHTDGPFIPFHGPGLQRTPDTADSAEESRNAQYKTPEGDDGIGGIEWHAEIELVAPVKDAQGLHAHDVDPPLDAATLPGMNFTAEIDGLVEPPTLLEKSELGLGSSTAFQTVAAPVEKSRAESRQARKQRRIEAGTYRASAEARTKEELVDYQVETVLHKLDAEVDGPRQARAKALERFKKREPAKYGGSERVAAKSDKTSIARDRWDGPKPKKESWQVQKGALERKFGVTGWQPRKRLSPDTVEGVRALHASDPAAYPTETLSEHFKVAPEAIRRILKSKWRPDDEETEDRKNRWERRGAKKWQDMAEQGVRPPAKWRAMGVGSEEGIREDKVPKRKKKSRSDGHLSWDEVVGGGGGLEEDVALMGSLAERIL</sequence>
<feature type="region of interest" description="Disordered" evidence="6">
    <location>
        <begin position="327"/>
        <end position="405"/>
    </location>
</feature>
<keyword evidence="8" id="KW-1185">Reference proteome</keyword>
<dbReference type="AlphaFoldDB" id="A0AAV9JR39"/>
<comment type="similarity">
    <text evidence="3">Belongs to the RRG9 family.</text>
</comment>
<organism evidence="7 8">
    <name type="scientific">Oleoguttula mirabilis</name>
    <dbReference type="NCBI Taxonomy" id="1507867"/>
    <lineage>
        <taxon>Eukaryota</taxon>
        <taxon>Fungi</taxon>
        <taxon>Dikarya</taxon>
        <taxon>Ascomycota</taxon>
        <taxon>Pezizomycotina</taxon>
        <taxon>Dothideomycetes</taxon>
        <taxon>Dothideomycetidae</taxon>
        <taxon>Mycosphaerellales</taxon>
        <taxon>Teratosphaeriaceae</taxon>
        <taxon>Oleoguttula</taxon>
    </lineage>
</organism>
<dbReference type="Proteomes" id="UP001324427">
    <property type="component" value="Unassembled WGS sequence"/>
</dbReference>
<keyword evidence="5" id="KW-0809">Transit peptide</keyword>
<feature type="compositionally biased region" description="Basic and acidic residues" evidence="6">
    <location>
        <begin position="239"/>
        <end position="262"/>
    </location>
</feature>
<gene>
    <name evidence="7" type="ORF">LTR36_010619</name>
</gene>
<evidence type="ECO:0000313" key="7">
    <source>
        <dbReference type="EMBL" id="KAK4547900.1"/>
    </source>
</evidence>
<protein>
    <recommendedName>
        <fullName evidence="4">Required for respiratory growth protein 9, mitochondrial</fullName>
    </recommendedName>
</protein>
<evidence type="ECO:0000313" key="8">
    <source>
        <dbReference type="Proteomes" id="UP001324427"/>
    </source>
</evidence>
<evidence type="ECO:0000256" key="4">
    <source>
        <dbReference type="ARBA" id="ARBA00013566"/>
    </source>
</evidence>
<feature type="region of interest" description="Disordered" evidence="6">
    <location>
        <begin position="60"/>
        <end position="86"/>
    </location>
</feature>
<accession>A0AAV9JR39</accession>
<dbReference type="InterPro" id="IPR010487">
    <property type="entry name" value="NGRN/Rrg9"/>
</dbReference>
<dbReference type="PANTHER" id="PTHR13475:SF3">
    <property type="entry name" value="NEUGRIN"/>
    <property type="match status" value="1"/>
</dbReference>
<evidence type="ECO:0000256" key="5">
    <source>
        <dbReference type="ARBA" id="ARBA00022946"/>
    </source>
</evidence>
<dbReference type="GO" id="GO:0005739">
    <property type="term" value="C:mitochondrion"/>
    <property type="evidence" value="ECO:0007669"/>
    <property type="project" value="UniProtKB-SubCell"/>
</dbReference>
<feature type="region of interest" description="Disordered" evidence="6">
    <location>
        <begin position="233"/>
        <end position="265"/>
    </location>
</feature>
<comment type="caution">
    <text evidence="7">The sequence shown here is derived from an EMBL/GenBank/DDBJ whole genome shotgun (WGS) entry which is preliminary data.</text>
</comment>
<dbReference type="GO" id="GO:0005634">
    <property type="term" value="C:nucleus"/>
    <property type="evidence" value="ECO:0007669"/>
    <property type="project" value="TreeGrafter"/>
</dbReference>
<evidence type="ECO:0000256" key="3">
    <source>
        <dbReference type="ARBA" id="ARBA00010895"/>
    </source>
</evidence>
<dbReference type="EMBL" id="JAVFHQ010000009">
    <property type="protein sequence ID" value="KAK4547900.1"/>
    <property type="molecule type" value="Genomic_DNA"/>
</dbReference>